<dbReference type="Proteomes" id="UP001595604">
    <property type="component" value="Unassembled WGS sequence"/>
</dbReference>
<reference evidence="3" key="1">
    <citation type="journal article" date="2019" name="Int. J. Syst. Evol. Microbiol.">
        <title>The Global Catalogue of Microorganisms (GCM) 10K type strain sequencing project: providing services to taxonomists for standard genome sequencing and annotation.</title>
        <authorList>
            <consortium name="The Broad Institute Genomics Platform"/>
            <consortium name="The Broad Institute Genome Sequencing Center for Infectious Disease"/>
            <person name="Wu L."/>
            <person name="Ma J."/>
        </authorList>
    </citation>
    <scope>NUCLEOTIDE SEQUENCE [LARGE SCALE GENOMIC DNA]</scope>
    <source>
        <strain evidence="3">KCTC 42984</strain>
    </source>
</reference>
<evidence type="ECO:0000313" key="3">
    <source>
        <dbReference type="Proteomes" id="UP001595604"/>
    </source>
</evidence>
<evidence type="ECO:0000313" key="2">
    <source>
        <dbReference type="EMBL" id="MFC3172644.1"/>
    </source>
</evidence>
<dbReference type="Gene3D" id="3.30.70.100">
    <property type="match status" value="1"/>
</dbReference>
<feature type="domain" description="EthD" evidence="1">
    <location>
        <begin position="11"/>
        <end position="110"/>
    </location>
</feature>
<dbReference type="RefSeq" id="WP_379508041.1">
    <property type="nucleotide sequence ID" value="NZ_JBHRTQ010000001.1"/>
</dbReference>
<dbReference type="EMBL" id="JBHRTQ010000001">
    <property type="protein sequence ID" value="MFC3172644.1"/>
    <property type="molecule type" value="Genomic_DNA"/>
</dbReference>
<proteinExistence type="predicted"/>
<dbReference type="Pfam" id="PF07110">
    <property type="entry name" value="EthD"/>
    <property type="match status" value="1"/>
</dbReference>
<organism evidence="2 3">
    <name type="scientific">Novosphingobium bradum</name>
    <dbReference type="NCBI Taxonomy" id="1737444"/>
    <lineage>
        <taxon>Bacteria</taxon>
        <taxon>Pseudomonadati</taxon>
        <taxon>Pseudomonadota</taxon>
        <taxon>Alphaproteobacteria</taxon>
        <taxon>Sphingomonadales</taxon>
        <taxon>Sphingomonadaceae</taxon>
        <taxon>Novosphingobium</taxon>
    </lineage>
</organism>
<evidence type="ECO:0000259" key="1">
    <source>
        <dbReference type="Pfam" id="PF07110"/>
    </source>
</evidence>
<keyword evidence="3" id="KW-1185">Reference proteome</keyword>
<dbReference type="InterPro" id="IPR011008">
    <property type="entry name" value="Dimeric_a/b-barrel"/>
</dbReference>
<dbReference type="InterPro" id="IPR009799">
    <property type="entry name" value="EthD_dom"/>
</dbReference>
<gene>
    <name evidence="2" type="ORF">ACFOD9_00115</name>
</gene>
<name>A0ABV7IKA8_9SPHN</name>
<protein>
    <submittedName>
        <fullName evidence="2">EthD domain-containing protein</fullName>
    </submittedName>
</protein>
<dbReference type="SUPFAM" id="SSF54909">
    <property type="entry name" value="Dimeric alpha+beta barrel"/>
    <property type="match status" value="1"/>
</dbReference>
<accession>A0ABV7IKA8</accession>
<sequence>MFKVFWLLRRKPGLTHAQFREHYENSHSRLGRDWFGHLMIGYHRNYIEAEMGSSVDADGTVSFGPVEPEWDCIAEWMMPDEAAFTEITRILAQPEVHAIFAEDEKRFADRTAFRLVRVDVVDDGTGDGHLTTGVKATA</sequence>
<comment type="caution">
    <text evidence="2">The sequence shown here is derived from an EMBL/GenBank/DDBJ whole genome shotgun (WGS) entry which is preliminary data.</text>
</comment>